<dbReference type="GO" id="GO:0000493">
    <property type="term" value="P:box H/ACA snoRNP assembly"/>
    <property type="evidence" value="ECO:0007669"/>
    <property type="project" value="InterPro"/>
</dbReference>
<feature type="region of interest" description="Disordered" evidence="9">
    <location>
        <begin position="619"/>
        <end position="712"/>
    </location>
</feature>
<dbReference type="SUPFAM" id="SSF50447">
    <property type="entry name" value="Translation proteins"/>
    <property type="match status" value="1"/>
</dbReference>
<dbReference type="GO" id="GO:0006364">
    <property type="term" value="P:rRNA processing"/>
    <property type="evidence" value="ECO:0007669"/>
    <property type="project" value="UniProtKB-KW"/>
</dbReference>
<dbReference type="PANTHER" id="PTHR31633:SF1">
    <property type="entry name" value="H_ACA RIBONUCLEOPROTEIN COMPLEX NON-CORE SUBUNIT NAF1"/>
    <property type="match status" value="1"/>
</dbReference>
<feature type="compositionally biased region" description="Basic and acidic residues" evidence="9">
    <location>
        <begin position="422"/>
        <end position="439"/>
    </location>
</feature>
<dbReference type="FunFam" id="2.40.10.230:FF:000002">
    <property type="entry name" value="H/ACA ribonucleoprotein complex non-core subunit NAF1"/>
    <property type="match status" value="1"/>
</dbReference>
<proteinExistence type="inferred from homology"/>
<protein>
    <recommendedName>
        <fullName evidence="3">H/ACA ribonucleoprotein complex non-core subunit NAF1</fullName>
    </recommendedName>
</protein>
<comment type="similarity">
    <text evidence="2">Belongs to the NAF1 family.</text>
</comment>
<dbReference type="GO" id="GO:0005732">
    <property type="term" value="C:sno(s)RNA-containing ribonucleoprotein complex"/>
    <property type="evidence" value="ECO:0007669"/>
    <property type="project" value="InterPro"/>
</dbReference>
<keyword evidence="11" id="KW-1185">Reference proteome</keyword>
<feature type="region of interest" description="Disordered" evidence="9">
    <location>
        <begin position="391"/>
        <end position="505"/>
    </location>
</feature>
<feature type="compositionally biased region" description="Low complexity" evidence="9">
    <location>
        <begin position="673"/>
        <end position="694"/>
    </location>
</feature>
<evidence type="ECO:0000313" key="11">
    <source>
        <dbReference type="Proteomes" id="UP000095767"/>
    </source>
</evidence>
<dbReference type="InterPro" id="IPR009000">
    <property type="entry name" value="Transl_B-barrel_sf"/>
</dbReference>
<feature type="region of interest" description="Disordered" evidence="9">
    <location>
        <begin position="1"/>
        <end position="31"/>
    </location>
</feature>
<dbReference type="Pfam" id="PF04410">
    <property type="entry name" value="Gar1"/>
    <property type="match status" value="1"/>
</dbReference>
<keyword evidence="6" id="KW-0597">Phosphoprotein</keyword>
<dbReference type="PANTHER" id="PTHR31633">
    <property type="entry name" value="H/ACA RIBONUCLEOPROTEIN COMPLEX NON-CORE SUBUNIT NAF1"/>
    <property type="match status" value="1"/>
</dbReference>
<feature type="compositionally biased region" description="Pro residues" evidence="9">
    <location>
        <begin position="7"/>
        <end position="16"/>
    </location>
</feature>
<keyword evidence="7" id="KW-0694">RNA-binding</keyword>
<dbReference type="Proteomes" id="UP000095767">
    <property type="component" value="Unassembled WGS sequence"/>
</dbReference>
<feature type="region of interest" description="Disordered" evidence="9">
    <location>
        <begin position="150"/>
        <end position="231"/>
    </location>
</feature>
<dbReference type="Gene3D" id="2.40.10.230">
    <property type="entry name" value="Probable tRNA pseudouridine synthase domain"/>
    <property type="match status" value="1"/>
</dbReference>
<evidence type="ECO:0000256" key="4">
    <source>
        <dbReference type="ARBA" id="ARBA00022517"/>
    </source>
</evidence>
<dbReference type="STRING" id="888268.A0A1E5WHY3"/>
<reference evidence="10 11" key="1">
    <citation type="submission" date="2016-09" db="EMBL/GenBank/DDBJ databases">
        <title>The draft genome of Dichanthelium oligosanthes: A C3 panicoid grass species.</title>
        <authorList>
            <person name="Studer A.J."/>
            <person name="Schnable J.C."/>
            <person name="Brutnell T.P."/>
        </authorList>
    </citation>
    <scope>NUCLEOTIDE SEQUENCE [LARGE SCALE GENOMIC DNA]</scope>
    <source>
        <strain evidence="11">cv. Kellogg 1175</strain>
        <tissue evidence="10">Leaf</tissue>
    </source>
</reference>
<name>A0A1E5WHY3_9POAL</name>
<evidence type="ECO:0000256" key="5">
    <source>
        <dbReference type="ARBA" id="ARBA00022552"/>
    </source>
</evidence>
<feature type="compositionally biased region" description="Polar residues" evidence="9">
    <location>
        <begin position="482"/>
        <end position="492"/>
    </location>
</feature>
<evidence type="ECO:0000256" key="6">
    <source>
        <dbReference type="ARBA" id="ARBA00022553"/>
    </source>
</evidence>
<dbReference type="GO" id="GO:0001522">
    <property type="term" value="P:pseudouridine synthesis"/>
    <property type="evidence" value="ECO:0007669"/>
    <property type="project" value="InterPro"/>
</dbReference>
<evidence type="ECO:0000313" key="10">
    <source>
        <dbReference type="EMBL" id="OEL37012.1"/>
    </source>
</evidence>
<feature type="compositionally biased region" description="Acidic residues" evidence="9">
    <location>
        <begin position="183"/>
        <end position="210"/>
    </location>
</feature>
<dbReference type="GO" id="GO:0005634">
    <property type="term" value="C:nucleus"/>
    <property type="evidence" value="ECO:0007669"/>
    <property type="project" value="UniProtKB-SubCell"/>
</dbReference>
<evidence type="ECO:0000256" key="9">
    <source>
        <dbReference type="SAM" id="MobiDB-lite"/>
    </source>
</evidence>
<dbReference type="InterPro" id="IPR007504">
    <property type="entry name" value="H/ACA_rnp_Gar1/Naf1"/>
</dbReference>
<organism evidence="10 11">
    <name type="scientific">Dichanthelium oligosanthes</name>
    <dbReference type="NCBI Taxonomy" id="888268"/>
    <lineage>
        <taxon>Eukaryota</taxon>
        <taxon>Viridiplantae</taxon>
        <taxon>Streptophyta</taxon>
        <taxon>Embryophyta</taxon>
        <taxon>Tracheophyta</taxon>
        <taxon>Spermatophyta</taxon>
        <taxon>Magnoliopsida</taxon>
        <taxon>Liliopsida</taxon>
        <taxon>Poales</taxon>
        <taxon>Poaceae</taxon>
        <taxon>PACMAD clade</taxon>
        <taxon>Panicoideae</taxon>
        <taxon>Panicodae</taxon>
        <taxon>Paniceae</taxon>
        <taxon>Dichantheliinae</taxon>
        <taxon>Dichanthelium</taxon>
    </lineage>
</organism>
<dbReference type="InterPro" id="IPR040309">
    <property type="entry name" value="Naf1"/>
</dbReference>
<dbReference type="AlphaFoldDB" id="A0A1E5WHY3"/>
<evidence type="ECO:0000256" key="8">
    <source>
        <dbReference type="ARBA" id="ARBA00023242"/>
    </source>
</evidence>
<evidence type="ECO:0000256" key="2">
    <source>
        <dbReference type="ARBA" id="ARBA00009801"/>
    </source>
</evidence>
<feature type="compositionally biased region" description="Acidic residues" evidence="9">
    <location>
        <begin position="396"/>
        <end position="410"/>
    </location>
</feature>
<dbReference type="EMBL" id="LWDX02007038">
    <property type="protein sequence ID" value="OEL37012.1"/>
    <property type="molecule type" value="Genomic_DNA"/>
</dbReference>
<keyword evidence="8" id="KW-0539">Nucleus</keyword>
<comment type="subcellular location">
    <subcellularLocation>
        <location evidence="1">Nucleus</location>
    </subcellularLocation>
</comment>
<gene>
    <name evidence="10" type="ORF">BAE44_0001971</name>
</gene>
<comment type="caution">
    <text evidence="10">The sequence shown here is derived from an EMBL/GenBank/DDBJ whole genome shotgun (WGS) entry which is preliminary data.</text>
</comment>
<dbReference type="GO" id="GO:0003723">
    <property type="term" value="F:RNA binding"/>
    <property type="evidence" value="ECO:0007669"/>
    <property type="project" value="UniProtKB-KW"/>
</dbReference>
<accession>A0A1E5WHY3</accession>
<keyword evidence="4" id="KW-0690">Ribosome biogenesis</keyword>
<evidence type="ECO:0000256" key="1">
    <source>
        <dbReference type="ARBA" id="ARBA00004123"/>
    </source>
</evidence>
<evidence type="ECO:0000256" key="7">
    <source>
        <dbReference type="ARBA" id="ARBA00022884"/>
    </source>
</evidence>
<dbReference type="InterPro" id="IPR038664">
    <property type="entry name" value="Gar1/Naf1_Cbf5-bd_sf"/>
</dbReference>
<evidence type="ECO:0000256" key="3">
    <source>
        <dbReference type="ARBA" id="ARBA00021438"/>
    </source>
</evidence>
<sequence length="712" mass="75794">MARHPKPPSPSPPPRRPPSDSDPGVGFDPVEEWLVDFDPAMSGELGSPAKGLGPVEEAVVPHAPEPTTTTIFDDSAAGKLSDSSVAPNSCEFGEFGVKAEPVQVDGSLRQAGDFCGGEIGGKAEVLSGGLDELLAPDQLLASGIGDLAVKEDSSEGGVAVEMAAAPADVQMNTALSSSKEEQESSEEESESSEDEEESSEASSSSEDEDQGDKKDGESSEASSSSDEEELEAMKLGGAGVGKSLDALLEEGELMVVGNEEDEEPKGRGKSKHEAEVLPPVPKIEIQLEPHHQTLPVGIVSAIMGERVIVEGSVQHNPLNEGSILWITESRMPLGIVDELFGPVKNPYYLVRYNSEEDVPAGISAGTSVSFVAEFADHILNMKELYAKGYDASADHDEQEDEPEFSDDEKEAEYKRSLRQAKRQTDRQQEPKKHSGDKKRSQPRGGGFPKDMPPRNRDAPTPGHQSQPRFHRSDMAPAVAENTARSLGPQNAPMSAPTMLPPGPMNPAMPSPVHLANRMGGCFINPAQQFLPQQPNMIWPGGLPPPPHPNMGLDGAALAANIMQNLLAGASQFQQQFQNQNFGSFPNQMPMPFPQFMPQTGMPANQLPFGGPLAGNSPFGAAPQMPMAQGNFGQMPPHMASGNRQEQGHRPAGSQGFTNLAQPHGDGAEHSPPQFSSGQFHQGSSSFRGGRPQQRGGRRSSGRGGGRGGRHRR</sequence>
<keyword evidence="5" id="KW-0698">rRNA processing</keyword>
<dbReference type="OrthoDB" id="21550at2759"/>